<reference evidence="3 4" key="1">
    <citation type="submission" date="2024-03" db="EMBL/GenBank/DDBJ databases">
        <authorList>
            <person name="Jo J.-H."/>
        </authorList>
    </citation>
    <scope>NUCLEOTIDE SEQUENCE [LARGE SCALE GENOMIC DNA]</scope>
    <source>
        <strain evidence="3 4">AS3R-12</strain>
    </source>
</reference>
<feature type="domain" description="Resolvase/invertase-type recombinase catalytic" evidence="1">
    <location>
        <begin position="5"/>
        <end position="157"/>
    </location>
</feature>
<dbReference type="InterPro" id="IPR006119">
    <property type="entry name" value="Resolv_N"/>
</dbReference>
<proteinExistence type="predicted"/>
<dbReference type="SMART" id="SM00857">
    <property type="entry name" value="Resolvase"/>
    <property type="match status" value="1"/>
</dbReference>
<dbReference type="PANTHER" id="PTHR30461">
    <property type="entry name" value="DNA-INVERTASE FROM LAMBDOID PROPHAGE"/>
    <property type="match status" value="1"/>
</dbReference>
<dbReference type="PROSITE" id="PS51736">
    <property type="entry name" value="RECOMBINASES_3"/>
    <property type="match status" value="1"/>
</dbReference>
<dbReference type="Proteomes" id="UP001379235">
    <property type="component" value="Unassembled WGS sequence"/>
</dbReference>
<gene>
    <name evidence="3" type="ORF">WG900_11060</name>
</gene>
<dbReference type="InterPro" id="IPR050639">
    <property type="entry name" value="SSR_resolvase"/>
</dbReference>
<sequence length="568" mass="62182">MNAVRCAIYTRKSSEEGLEQDFNSLDAQREACAAYIRSQASEGWSELAARYDDGGISGGTLDRPGLQRLLADIDRGLIDIVVVYKVDRLTRSLLDFSKLVERFDAAGTSFVSVTQSFNTTTSMGRLTLNMLLSFAQFEREVTAERIRDKIAASKARGMWMGGTPPLGYRPDGRTLAIEEEHAPLVRLIHRRYRELGTVRALSDWLIGEGILTPLRSSQKGKSFGGAAFSRGQLYSILRNPVYAGNIVHHGKVFPGQHPALLGREEWEAVQAQLTDHVQGTHRVRNARKALLADKLVDADGNRLIAVHTSKGTRRYHYYVSERHHHGDADTGMRIPAQALEQLVTGHIAELCSDPLSLAERICPSSPLADWRMLHERADQLAVKVRGGTRDAIAPLLAKVTVADHSVSISLDAAAVAQALGLARAPVDPVTVTSEAPVHIRRSGQMLKLVDHGGAAVTSPPAESLVRLIVQARRYWDILRRERITIGALAEREGVTPSYATRVTRVAFLAPALVEAIVEGRQPADLTTLKLLSVCGEADWAQQQRMAGSSHDPIICRGGSSMTGGITWR</sequence>
<comment type="caution">
    <text evidence="3">The sequence shown here is derived from an EMBL/GenBank/DDBJ whole genome shotgun (WGS) entry which is preliminary data.</text>
</comment>
<evidence type="ECO:0000313" key="3">
    <source>
        <dbReference type="EMBL" id="MEJ6010460.1"/>
    </source>
</evidence>
<feature type="domain" description="Recombinase" evidence="2">
    <location>
        <begin position="165"/>
        <end position="279"/>
    </location>
</feature>
<dbReference type="Gene3D" id="3.40.50.1390">
    <property type="entry name" value="Resolvase, N-terminal catalytic domain"/>
    <property type="match status" value="1"/>
</dbReference>
<evidence type="ECO:0000313" key="4">
    <source>
        <dbReference type="Proteomes" id="UP001379235"/>
    </source>
</evidence>
<accession>A0ABU8S9J3</accession>
<dbReference type="InterPro" id="IPR011109">
    <property type="entry name" value="DNA_bind_recombinase_dom"/>
</dbReference>
<dbReference type="SUPFAM" id="SSF109709">
    <property type="entry name" value="KorB DNA-binding domain-like"/>
    <property type="match status" value="1"/>
</dbReference>
<dbReference type="PROSITE" id="PS51737">
    <property type="entry name" value="RECOMBINASE_DNA_BIND"/>
    <property type="match status" value="1"/>
</dbReference>
<dbReference type="Pfam" id="PF00239">
    <property type="entry name" value="Resolvase"/>
    <property type="match status" value="1"/>
</dbReference>
<dbReference type="CDD" id="cd03768">
    <property type="entry name" value="SR_ResInv"/>
    <property type="match status" value="1"/>
</dbReference>
<dbReference type="PANTHER" id="PTHR30461:SF23">
    <property type="entry name" value="DNA RECOMBINASE-RELATED"/>
    <property type="match status" value="1"/>
</dbReference>
<dbReference type="RefSeq" id="WP_339967125.1">
    <property type="nucleotide sequence ID" value="NZ_JBBHJY010000005.1"/>
</dbReference>
<dbReference type="Pfam" id="PF07508">
    <property type="entry name" value="Recombinase"/>
    <property type="match status" value="1"/>
</dbReference>
<evidence type="ECO:0000259" key="1">
    <source>
        <dbReference type="PROSITE" id="PS51736"/>
    </source>
</evidence>
<evidence type="ECO:0000259" key="2">
    <source>
        <dbReference type="PROSITE" id="PS51737"/>
    </source>
</evidence>
<dbReference type="Gene3D" id="3.90.1750.20">
    <property type="entry name" value="Putative Large Serine Recombinase, Chain B, Domain 2"/>
    <property type="match status" value="1"/>
</dbReference>
<organism evidence="3 4">
    <name type="scientific">Novosphingobium aquae</name>
    <dbReference type="NCBI Taxonomy" id="3133435"/>
    <lineage>
        <taxon>Bacteria</taxon>
        <taxon>Pseudomonadati</taxon>
        <taxon>Pseudomonadota</taxon>
        <taxon>Alphaproteobacteria</taxon>
        <taxon>Sphingomonadales</taxon>
        <taxon>Sphingomonadaceae</taxon>
        <taxon>Novosphingobium</taxon>
    </lineage>
</organism>
<name>A0ABU8S9J3_9SPHN</name>
<dbReference type="EMBL" id="JBBHJY010000005">
    <property type="protein sequence ID" value="MEJ6010460.1"/>
    <property type="molecule type" value="Genomic_DNA"/>
</dbReference>
<dbReference type="SUPFAM" id="SSF53041">
    <property type="entry name" value="Resolvase-like"/>
    <property type="match status" value="1"/>
</dbReference>
<dbReference type="InterPro" id="IPR036162">
    <property type="entry name" value="Resolvase-like_N_sf"/>
</dbReference>
<dbReference type="InterPro" id="IPR038109">
    <property type="entry name" value="DNA_bind_recomb_sf"/>
</dbReference>
<keyword evidence="4" id="KW-1185">Reference proteome</keyword>
<protein>
    <submittedName>
        <fullName evidence="3">Recombinase family protein</fullName>
    </submittedName>
</protein>